<organism evidence="4">
    <name type="scientific">Trichuris suis</name>
    <name type="common">pig whipworm</name>
    <dbReference type="NCBI Taxonomy" id="68888"/>
    <lineage>
        <taxon>Eukaryota</taxon>
        <taxon>Metazoa</taxon>
        <taxon>Ecdysozoa</taxon>
        <taxon>Nematoda</taxon>
        <taxon>Enoplea</taxon>
        <taxon>Dorylaimia</taxon>
        <taxon>Trichinellida</taxon>
        <taxon>Trichuridae</taxon>
        <taxon>Trichuris</taxon>
    </lineage>
</organism>
<dbReference type="GO" id="GO:0003676">
    <property type="term" value="F:nucleic acid binding"/>
    <property type="evidence" value="ECO:0007669"/>
    <property type="project" value="InterPro"/>
</dbReference>
<dbReference type="InterPro" id="IPR036397">
    <property type="entry name" value="RNaseH_sf"/>
</dbReference>
<evidence type="ECO:0000256" key="1">
    <source>
        <dbReference type="ARBA" id="ARBA00012493"/>
    </source>
</evidence>
<dbReference type="GO" id="GO:0015074">
    <property type="term" value="P:DNA integration"/>
    <property type="evidence" value="ECO:0007669"/>
    <property type="project" value="InterPro"/>
</dbReference>
<dbReference type="CDD" id="cd01647">
    <property type="entry name" value="RT_LTR"/>
    <property type="match status" value="1"/>
</dbReference>
<dbReference type="EC" id="2.7.7.49" evidence="1"/>
<reference evidence="4" key="1">
    <citation type="journal article" date="2014" name="Nat. Genet.">
        <title>Genome and transcriptome of the porcine whipworm Trichuris suis.</title>
        <authorList>
            <person name="Jex A.R."/>
            <person name="Nejsum P."/>
            <person name="Schwarz E.M."/>
            <person name="Hu L."/>
            <person name="Young N.D."/>
            <person name="Hall R.S."/>
            <person name="Korhonen P.K."/>
            <person name="Liao S."/>
            <person name="Thamsborg S."/>
            <person name="Xia J."/>
            <person name="Xu P."/>
            <person name="Wang S."/>
            <person name="Scheerlinck J.P."/>
            <person name="Hofmann A."/>
            <person name="Sternberg P.W."/>
            <person name="Wang J."/>
            <person name="Gasser R.B."/>
        </authorList>
    </citation>
    <scope>NUCLEOTIDE SEQUENCE [LARGE SCALE GENOMIC DNA]</scope>
    <source>
        <strain evidence="4">DCEP-RM93F</strain>
    </source>
</reference>
<dbReference type="Gene3D" id="3.30.70.270">
    <property type="match status" value="2"/>
</dbReference>
<accession>A0A085MRB5</accession>
<gene>
    <name evidence="4" type="ORF">M514_28058</name>
</gene>
<feature type="domain" description="Integrase catalytic" evidence="3">
    <location>
        <begin position="467"/>
        <end position="641"/>
    </location>
</feature>
<dbReference type="Pfam" id="PF17921">
    <property type="entry name" value="Integrase_H2C2"/>
    <property type="match status" value="1"/>
</dbReference>
<dbReference type="Pfam" id="PF00078">
    <property type="entry name" value="RVT_1"/>
    <property type="match status" value="1"/>
</dbReference>
<dbReference type="PROSITE" id="PS50994">
    <property type="entry name" value="INTEGRASE"/>
    <property type="match status" value="1"/>
</dbReference>
<proteinExistence type="predicted"/>
<protein>
    <recommendedName>
        <fullName evidence="1">RNA-directed DNA polymerase</fullName>
        <ecNumber evidence="1">2.7.7.49</ecNumber>
    </recommendedName>
</protein>
<dbReference type="Gene3D" id="1.10.340.70">
    <property type="match status" value="1"/>
</dbReference>
<name>A0A085MRB5_9BILA</name>
<dbReference type="PROSITE" id="PS50878">
    <property type="entry name" value="RT_POL"/>
    <property type="match status" value="1"/>
</dbReference>
<dbReference type="GO" id="GO:0042575">
    <property type="term" value="C:DNA polymerase complex"/>
    <property type="evidence" value="ECO:0007669"/>
    <property type="project" value="UniProtKB-ARBA"/>
</dbReference>
<sequence length="817" mass="91442">MSQHVAFNLLSVELIDKLGLYDIPLNSAHSIANALCSKPPSKGNCYRKGTQVSCHLSARRLAVHPVLASAGLGVCLKAKASLRLKPEAKPVFRPKRPVPYAAVEEVEAELNRLESFGVISKVSHSNWAAPIVVVKKADGSFRVCTDFSTGLNNMLEQHQYPLPTPEDLFTVLNGGRLFTKLDFADAYLQVEVEDECKELLTINTYRGFYRYNRLPFGVKSAPGIFQQIMDTMIAGLNVTVAYLDDALAVGRTVEEYDHNLEALLNRVMEFGSKIRPEKCQFGLEEIKYLGFIVNKHGHQPDPEKIAAIQRMPPPYDMPKLRSFLGLLSYYGVFVKEVRELRALLDCLLKKGATFNWSSACQTTKVPKYRNTSIFGNADALSRLIARQFYNRRQSLTITDGCLLFADRVVVPNSLQRQVLRQLHTGHPGIVRMKALARGIVYWPGLVRQIKDIVQQCSSCASVAKLSVKATPSPWSRAERRWSRIHVNYAGPIDGRYFLILVDSFSKWPEIFTTERITTTSTISLLNTVIARFCTLEAIVSHNGRQFTAAEFKNFCPENGIQQVFTPPGQPQSNGQAETFVNTLKRSLLKMKGEGPVAKIVEKFLLSYRSSNGQTHILVTPNHQQRHSSVGLCVQRVIALRKCFSHFVVVGRNKDLCFLRVRARTSYRGHTEAHATDGLLDVKLIPEFDGSPGQSIVEWLKKVELVCKLRGIKDVANVIPLRLTGGVLAVYLRLPDEDKEKVEKLENALLAAFEVDQFIAYEQFITRRLNPGELPDVFLADLQRLASLFGGVSERELSCAFVTGLPDDVRHLLRAGSV</sequence>
<dbReference type="InterPro" id="IPR050951">
    <property type="entry name" value="Retrovirus_Pol_polyprotein"/>
</dbReference>
<dbReference type="GO" id="GO:0003964">
    <property type="term" value="F:RNA-directed DNA polymerase activity"/>
    <property type="evidence" value="ECO:0007669"/>
    <property type="project" value="UniProtKB-EC"/>
</dbReference>
<evidence type="ECO:0000313" key="4">
    <source>
        <dbReference type="EMBL" id="KFD59761.1"/>
    </source>
</evidence>
<dbReference type="AlphaFoldDB" id="A0A085MRB5"/>
<feature type="domain" description="Reverse transcriptase" evidence="2">
    <location>
        <begin position="115"/>
        <end position="293"/>
    </location>
</feature>
<dbReference type="EMBL" id="KL367743">
    <property type="protein sequence ID" value="KFD59761.1"/>
    <property type="molecule type" value="Genomic_DNA"/>
</dbReference>
<dbReference type="SUPFAM" id="SSF53098">
    <property type="entry name" value="Ribonuclease H-like"/>
    <property type="match status" value="1"/>
</dbReference>
<dbReference type="InterPro" id="IPR000477">
    <property type="entry name" value="RT_dom"/>
</dbReference>
<dbReference type="InterPro" id="IPR041588">
    <property type="entry name" value="Integrase_H2C2"/>
</dbReference>
<evidence type="ECO:0000259" key="2">
    <source>
        <dbReference type="PROSITE" id="PS50878"/>
    </source>
</evidence>
<dbReference type="PANTHER" id="PTHR37984">
    <property type="entry name" value="PROTEIN CBG26694"/>
    <property type="match status" value="1"/>
</dbReference>
<dbReference type="FunFam" id="1.10.340.70:FF:000003">
    <property type="entry name" value="Protein CBG25708"/>
    <property type="match status" value="1"/>
</dbReference>
<dbReference type="InterPro" id="IPR043128">
    <property type="entry name" value="Rev_trsase/Diguanyl_cyclase"/>
</dbReference>
<dbReference type="Proteomes" id="UP000030758">
    <property type="component" value="Unassembled WGS sequence"/>
</dbReference>
<dbReference type="PANTHER" id="PTHR37984:SF5">
    <property type="entry name" value="PROTEIN NYNRIN-LIKE"/>
    <property type="match status" value="1"/>
</dbReference>
<dbReference type="Gene3D" id="3.10.10.10">
    <property type="entry name" value="HIV Type 1 Reverse Transcriptase, subunit A, domain 1"/>
    <property type="match status" value="1"/>
</dbReference>
<dbReference type="InterPro" id="IPR012337">
    <property type="entry name" value="RNaseH-like_sf"/>
</dbReference>
<dbReference type="InterPro" id="IPR001584">
    <property type="entry name" value="Integrase_cat-core"/>
</dbReference>
<dbReference type="Pfam" id="PF00665">
    <property type="entry name" value="rve"/>
    <property type="match status" value="1"/>
</dbReference>
<dbReference type="SUPFAM" id="SSF56672">
    <property type="entry name" value="DNA/RNA polymerases"/>
    <property type="match status" value="1"/>
</dbReference>
<evidence type="ECO:0000259" key="3">
    <source>
        <dbReference type="PROSITE" id="PS50994"/>
    </source>
</evidence>
<dbReference type="InterPro" id="IPR043502">
    <property type="entry name" value="DNA/RNA_pol_sf"/>
</dbReference>
<dbReference type="Gene3D" id="3.30.420.10">
    <property type="entry name" value="Ribonuclease H-like superfamily/Ribonuclease H"/>
    <property type="match status" value="1"/>
</dbReference>